<protein>
    <submittedName>
        <fullName evidence="4">Lipase ABHD2</fullName>
    </submittedName>
</protein>
<dbReference type="OrthoDB" id="41686at2759"/>
<organism evidence="4 5">
    <name type="scientific">Seminavis robusta</name>
    <dbReference type="NCBI Taxonomy" id="568900"/>
    <lineage>
        <taxon>Eukaryota</taxon>
        <taxon>Sar</taxon>
        <taxon>Stramenopiles</taxon>
        <taxon>Ochrophyta</taxon>
        <taxon>Bacillariophyta</taxon>
        <taxon>Bacillariophyceae</taxon>
        <taxon>Bacillariophycidae</taxon>
        <taxon>Naviculales</taxon>
        <taxon>Naviculaceae</taxon>
        <taxon>Seminavis</taxon>
    </lineage>
</organism>
<feature type="region of interest" description="Disordered" evidence="2">
    <location>
        <begin position="543"/>
        <end position="568"/>
    </location>
</feature>
<dbReference type="GO" id="GO:0034338">
    <property type="term" value="F:short-chain carboxylesterase activity"/>
    <property type="evidence" value="ECO:0007669"/>
    <property type="project" value="TreeGrafter"/>
</dbReference>
<evidence type="ECO:0000259" key="3">
    <source>
        <dbReference type="Pfam" id="PF00561"/>
    </source>
</evidence>
<dbReference type="PANTHER" id="PTHR10794">
    <property type="entry name" value="ABHYDROLASE DOMAIN-CONTAINING PROTEIN"/>
    <property type="match status" value="1"/>
</dbReference>
<accession>A0A9N8DZB9</accession>
<dbReference type="Gene3D" id="3.40.50.1820">
    <property type="entry name" value="alpha/beta hydrolase"/>
    <property type="match status" value="1"/>
</dbReference>
<dbReference type="InterPro" id="IPR050960">
    <property type="entry name" value="AB_hydrolase_4_sf"/>
</dbReference>
<dbReference type="AlphaFoldDB" id="A0A9N8DZB9"/>
<dbReference type="InterPro" id="IPR000073">
    <property type="entry name" value="AB_hydrolase_1"/>
</dbReference>
<sequence length="568" mass="62972">MVISNTDHQETPTSRKDDSEAEGKTLLLASSGGQDNCSLKHSPSSQLEAAATSARNLIRRTSSVVWDERPKTPAGWSILLAAMASMLVGYELQLQQQLTCPPLVFLQDDDHENNPPSLIHLIYRHLTRHSDSILSQNITPSLWVGTRSLLATSLAVVTGIPNHSDHHLRLQEIVTMPMDGAQIALYWEAPLVEPPNNTNTKQQQAPSRIIITRETLLQGPIDKPLVLILHGLNNNSSCGYIRSLQRIISNRGHIAVAMNFRGCQCPLTSPRGYNGAYTGDLRSVVHMIVGRLHSASVPLFLVGHSLGGNIITKYLGEEGLSGTLHPSIVAGASLANPLDIHSRNNVHTPWKQLMAWGAKMDILSKWKTFQQLTGYPEVRKALWGIVKATTMDQFDEAVFPLLLRNDPYYPFGIHIGYESVEEYWKDCSSYRFVKHITVPLLQIIAGDDPVVYHCFQRKLTHSIRNPNVMSVETKCGGHLGWQESPPPQSQNNSDNDNGDRPSWAGRATADFIDAVLEIRKTQASSGPVQWSSSEHIINKNNHDRQAENNSVGSTRTDHSDAPLLRSRL</sequence>
<keyword evidence="5" id="KW-1185">Reference proteome</keyword>
<evidence type="ECO:0000256" key="2">
    <source>
        <dbReference type="SAM" id="MobiDB-lite"/>
    </source>
</evidence>
<feature type="compositionally biased region" description="Basic and acidic residues" evidence="2">
    <location>
        <begin position="7"/>
        <end position="23"/>
    </location>
</feature>
<evidence type="ECO:0000256" key="1">
    <source>
        <dbReference type="ARBA" id="ARBA00010884"/>
    </source>
</evidence>
<comment type="caution">
    <text evidence="4">The sequence shown here is derived from an EMBL/GenBank/DDBJ whole genome shotgun (WGS) entry which is preliminary data.</text>
</comment>
<dbReference type="Pfam" id="PF00561">
    <property type="entry name" value="Abhydrolase_1"/>
    <property type="match status" value="1"/>
</dbReference>
<feature type="domain" description="AB hydrolase-1" evidence="3">
    <location>
        <begin position="224"/>
        <end position="479"/>
    </location>
</feature>
<dbReference type="PANTHER" id="PTHR10794:SF63">
    <property type="entry name" value="ALPHA_BETA HYDROLASE 1, ISOFORM A"/>
    <property type="match status" value="1"/>
</dbReference>
<feature type="region of interest" description="Disordered" evidence="2">
    <location>
        <begin position="476"/>
        <end position="504"/>
    </location>
</feature>
<comment type="similarity">
    <text evidence="1">Belongs to the AB hydrolase superfamily. AB hydrolase 4 family.</text>
</comment>
<dbReference type="SUPFAM" id="SSF53474">
    <property type="entry name" value="alpha/beta-Hydrolases"/>
    <property type="match status" value="1"/>
</dbReference>
<gene>
    <name evidence="4" type="ORF">SEMRO_492_G153780.1</name>
</gene>
<evidence type="ECO:0000313" key="4">
    <source>
        <dbReference type="EMBL" id="CAB9511582.1"/>
    </source>
</evidence>
<reference evidence="4" key="1">
    <citation type="submission" date="2020-06" db="EMBL/GenBank/DDBJ databases">
        <authorList>
            <consortium name="Plant Systems Biology data submission"/>
        </authorList>
    </citation>
    <scope>NUCLEOTIDE SEQUENCE</scope>
    <source>
        <strain evidence="4">D6</strain>
    </source>
</reference>
<dbReference type="EMBL" id="CAICTM010000491">
    <property type="protein sequence ID" value="CAB9511582.1"/>
    <property type="molecule type" value="Genomic_DNA"/>
</dbReference>
<dbReference type="Proteomes" id="UP001153069">
    <property type="component" value="Unassembled WGS sequence"/>
</dbReference>
<proteinExistence type="inferred from homology"/>
<evidence type="ECO:0000313" key="5">
    <source>
        <dbReference type="Proteomes" id="UP001153069"/>
    </source>
</evidence>
<name>A0A9N8DZB9_9STRA</name>
<dbReference type="GO" id="GO:0047372">
    <property type="term" value="F:monoacylglycerol lipase activity"/>
    <property type="evidence" value="ECO:0007669"/>
    <property type="project" value="TreeGrafter"/>
</dbReference>
<dbReference type="InterPro" id="IPR029058">
    <property type="entry name" value="AB_hydrolase_fold"/>
</dbReference>
<feature type="region of interest" description="Disordered" evidence="2">
    <location>
        <begin position="1"/>
        <end position="23"/>
    </location>
</feature>